<evidence type="ECO:0000313" key="3">
    <source>
        <dbReference type="EMBL" id="TKJ41105.1"/>
    </source>
</evidence>
<dbReference type="EMBL" id="NJBN01000003">
    <property type="protein sequence ID" value="TKJ41105.1"/>
    <property type="molecule type" value="Genomic_DNA"/>
</dbReference>
<feature type="compositionally biased region" description="Basic residues" evidence="1">
    <location>
        <begin position="184"/>
        <end position="193"/>
    </location>
</feature>
<reference evidence="3 4" key="1">
    <citation type="submission" date="2017-06" db="EMBL/GenBank/DDBJ databases">
        <title>Novel microbial phyla capable of carbon fixation and sulfur reduction in deep-sea sediments.</title>
        <authorList>
            <person name="Huang J."/>
            <person name="Baker B."/>
            <person name="Wang Y."/>
        </authorList>
    </citation>
    <scope>NUCLEOTIDE SEQUENCE [LARGE SCALE GENOMIC DNA]</scope>
    <source>
        <strain evidence="3">B3_LCP</strain>
    </source>
</reference>
<feature type="region of interest" description="Disordered" evidence="1">
    <location>
        <begin position="164"/>
        <end position="200"/>
    </location>
</feature>
<dbReference type="AlphaFoldDB" id="A0A532V1N2"/>
<evidence type="ECO:0000256" key="1">
    <source>
        <dbReference type="SAM" id="MobiDB-lite"/>
    </source>
</evidence>
<sequence>MPLSLRMQLNEITLSEKKGVSEAEGVPIGKIELDFELNPLVLIEEEDRHRLLVALAQLYADSGVPESQVDLIIPELWGVTHSVPDPTLSDEDLQEHLQWELSKALIDSKDNYRFNFAFSADDKIIVAALRLRLLNSLEEVAQKAGFKLSGLFLAGDPWEGINLLESPERSLPGPEKRTPERKTPARRAKKSKPIPKDRARGSRPSWFVGILLLVALVVAIYFVWLKLTPPPGQEGFPEPVTHLEEQTQAETPPDIAQHIAETPAEATQDDVLTASPWAVMSKRMELVSEMFMTINAGGKLDLISFTGDRFLCQLANGEELRLQEALEHIAKGGSLKEAKTQKVPPYDGLVHGIVSGRLVSESGDASITPVKADIIALGKKLGLKNEELIFTGAESSVMQFLGDIALKKYAIYRFILVPWGEDQYRTVLEL</sequence>
<feature type="transmembrane region" description="Helical" evidence="2">
    <location>
        <begin position="206"/>
        <end position="224"/>
    </location>
</feature>
<evidence type="ECO:0000313" key="4">
    <source>
        <dbReference type="Proteomes" id="UP000319619"/>
    </source>
</evidence>
<protein>
    <submittedName>
        <fullName evidence="3">Uncharacterized protein</fullName>
    </submittedName>
</protein>
<keyword evidence="2" id="KW-1133">Transmembrane helix</keyword>
<proteinExistence type="predicted"/>
<gene>
    <name evidence="3" type="ORF">CEE37_05405</name>
</gene>
<evidence type="ECO:0000256" key="2">
    <source>
        <dbReference type="SAM" id="Phobius"/>
    </source>
</evidence>
<accession>A0A532V1N2</accession>
<dbReference type="Proteomes" id="UP000319619">
    <property type="component" value="Unassembled WGS sequence"/>
</dbReference>
<organism evidence="3 4">
    <name type="scientific">candidate division LCP-89 bacterium B3_LCP</name>
    <dbReference type="NCBI Taxonomy" id="2012998"/>
    <lineage>
        <taxon>Bacteria</taxon>
        <taxon>Pseudomonadati</taxon>
        <taxon>Bacteria division LCP-89</taxon>
    </lineage>
</organism>
<keyword evidence="2" id="KW-0472">Membrane</keyword>
<comment type="caution">
    <text evidence="3">The sequence shown here is derived from an EMBL/GenBank/DDBJ whole genome shotgun (WGS) entry which is preliminary data.</text>
</comment>
<keyword evidence="2" id="KW-0812">Transmembrane</keyword>
<feature type="compositionally biased region" description="Basic and acidic residues" evidence="1">
    <location>
        <begin position="174"/>
        <end position="183"/>
    </location>
</feature>
<name>A0A532V1N2_UNCL8</name>